<dbReference type="GO" id="GO:0016791">
    <property type="term" value="F:phosphatase activity"/>
    <property type="evidence" value="ECO:0007669"/>
    <property type="project" value="TreeGrafter"/>
</dbReference>
<dbReference type="PANTHER" id="PTHR48100:SF54">
    <property type="entry name" value="PHOSPHATASE SPAC5H10.03-RELATED"/>
    <property type="match status" value="1"/>
</dbReference>
<dbReference type="PROSITE" id="PS00175">
    <property type="entry name" value="PG_MUTASE"/>
    <property type="match status" value="1"/>
</dbReference>
<dbReference type="SUPFAM" id="SSF53254">
    <property type="entry name" value="Phosphoglycerate mutase-like"/>
    <property type="match status" value="1"/>
</dbReference>
<dbReference type="InterPro" id="IPR001345">
    <property type="entry name" value="PG/BPGM_mutase_AS"/>
</dbReference>
<dbReference type="AlphaFoldDB" id="A0A292PXP5"/>
<reference evidence="2" key="1">
    <citation type="submission" date="2015-10" db="EMBL/GenBank/DDBJ databases">
        <authorList>
            <person name="Regsiter A."/>
            <person name="william w."/>
        </authorList>
    </citation>
    <scope>NUCLEOTIDE SEQUENCE</scope>
    <source>
        <strain evidence="2">Montdore</strain>
    </source>
</reference>
<dbReference type="CDD" id="cd07067">
    <property type="entry name" value="HP_PGM_like"/>
    <property type="match status" value="1"/>
</dbReference>
<organism evidence="2 3">
    <name type="scientific">Tuber aestivum</name>
    <name type="common">summer truffle</name>
    <dbReference type="NCBI Taxonomy" id="59557"/>
    <lineage>
        <taxon>Eukaryota</taxon>
        <taxon>Fungi</taxon>
        <taxon>Dikarya</taxon>
        <taxon>Ascomycota</taxon>
        <taxon>Pezizomycotina</taxon>
        <taxon>Pezizomycetes</taxon>
        <taxon>Pezizales</taxon>
        <taxon>Tuberaceae</taxon>
        <taxon>Tuber</taxon>
    </lineage>
</organism>
<dbReference type="Proteomes" id="UP001412239">
    <property type="component" value="Unassembled WGS sequence"/>
</dbReference>
<evidence type="ECO:0000313" key="2">
    <source>
        <dbReference type="EMBL" id="CUS11551.1"/>
    </source>
</evidence>
<protein>
    <recommendedName>
        <fullName evidence="4">Phosphoglycerate mutase-like protein</fullName>
    </recommendedName>
</protein>
<evidence type="ECO:0000256" key="1">
    <source>
        <dbReference type="SAM" id="MobiDB-lite"/>
    </source>
</evidence>
<feature type="region of interest" description="Disordered" evidence="1">
    <location>
        <begin position="196"/>
        <end position="231"/>
    </location>
</feature>
<sequence>MAPRIITLIRHGQAHHNVDQKYHLPDPYLTPLGEAQSYNLSNKFPSKPPIDLLVSSPLKRTIQTMLFGFKKHIESGVKMELLAELQESTGLPCDTGSSGEVLEKEELFQGLDFTSLPDDWTSKEGKWAPEPDSLRERARFVRKWLKSRPESHVVVVLHGGFLYYLTEGWDGDGNLPGPKWGHTEFRSYVFADGDEDGALAVETDESKERRKGSQDTPGTTETKQSEEMTRN</sequence>
<dbReference type="InterPro" id="IPR050275">
    <property type="entry name" value="PGM_Phosphatase"/>
</dbReference>
<dbReference type="SMART" id="SM00855">
    <property type="entry name" value="PGAM"/>
    <property type="match status" value="1"/>
</dbReference>
<gene>
    <name evidence="2" type="ORF">GSTUAT00004345001</name>
</gene>
<dbReference type="EMBL" id="LN891018">
    <property type="protein sequence ID" value="CUS11551.1"/>
    <property type="molecule type" value="Genomic_DNA"/>
</dbReference>
<dbReference type="GO" id="GO:0005737">
    <property type="term" value="C:cytoplasm"/>
    <property type="evidence" value="ECO:0007669"/>
    <property type="project" value="TreeGrafter"/>
</dbReference>
<evidence type="ECO:0008006" key="4">
    <source>
        <dbReference type="Google" id="ProtNLM"/>
    </source>
</evidence>
<name>A0A292PXP5_9PEZI</name>
<evidence type="ECO:0000313" key="3">
    <source>
        <dbReference type="Proteomes" id="UP001412239"/>
    </source>
</evidence>
<feature type="compositionally biased region" description="Basic and acidic residues" evidence="1">
    <location>
        <begin position="204"/>
        <end position="213"/>
    </location>
</feature>
<dbReference type="InterPro" id="IPR029033">
    <property type="entry name" value="His_PPase_superfam"/>
</dbReference>
<dbReference type="Gene3D" id="3.40.50.1240">
    <property type="entry name" value="Phosphoglycerate mutase-like"/>
    <property type="match status" value="1"/>
</dbReference>
<dbReference type="Pfam" id="PF00300">
    <property type="entry name" value="His_Phos_1"/>
    <property type="match status" value="1"/>
</dbReference>
<dbReference type="InterPro" id="IPR013078">
    <property type="entry name" value="His_Pase_superF_clade-1"/>
</dbReference>
<proteinExistence type="predicted"/>
<keyword evidence="3" id="KW-1185">Reference proteome</keyword>
<dbReference type="PANTHER" id="PTHR48100">
    <property type="entry name" value="BROAD-SPECIFICITY PHOSPHATASE YOR283W-RELATED"/>
    <property type="match status" value="1"/>
</dbReference>
<accession>A0A292PXP5</accession>